<keyword evidence="2" id="KW-0238">DNA-binding</keyword>
<dbReference type="InterPro" id="IPR018060">
    <property type="entry name" value="HTH_AraC"/>
</dbReference>
<reference evidence="5 6" key="1">
    <citation type="submission" date="2019-09" db="EMBL/GenBank/DDBJ databases">
        <authorList>
            <person name="Khan S.A."/>
            <person name="Jeon C.O."/>
            <person name="Chun B.H."/>
            <person name="Jeong S.E."/>
        </authorList>
    </citation>
    <scope>NUCLEOTIDE SEQUENCE [LARGE SCALE GENOMIC DNA]</scope>
    <source>
        <strain evidence="5 6">KCTC 42508</strain>
    </source>
</reference>
<comment type="caution">
    <text evidence="5">The sequence shown here is derived from an EMBL/GenBank/DDBJ whole genome shotgun (WGS) entry which is preliminary data.</text>
</comment>
<organism evidence="5 6">
    <name type="scientific">Maribacter flavus</name>
    <dbReference type="NCBI Taxonomy" id="1658664"/>
    <lineage>
        <taxon>Bacteria</taxon>
        <taxon>Pseudomonadati</taxon>
        <taxon>Bacteroidota</taxon>
        <taxon>Flavobacteriia</taxon>
        <taxon>Flavobacteriales</taxon>
        <taxon>Flavobacteriaceae</taxon>
        <taxon>Maribacter</taxon>
    </lineage>
</organism>
<dbReference type="PRINTS" id="PR00032">
    <property type="entry name" value="HTHARAC"/>
</dbReference>
<dbReference type="AlphaFoldDB" id="A0A5B2TSS0"/>
<protein>
    <submittedName>
        <fullName evidence="5">Helix-turn-helix transcriptional regulator</fullName>
    </submittedName>
</protein>
<dbReference type="PROSITE" id="PS01124">
    <property type="entry name" value="HTH_ARAC_FAMILY_2"/>
    <property type="match status" value="1"/>
</dbReference>
<evidence type="ECO:0000256" key="1">
    <source>
        <dbReference type="ARBA" id="ARBA00023015"/>
    </source>
</evidence>
<accession>A0A5B2TSS0</accession>
<dbReference type="GO" id="GO:0003700">
    <property type="term" value="F:DNA-binding transcription factor activity"/>
    <property type="evidence" value="ECO:0007669"/>
    <property type="project" value="InterPro"/>
</dbReference>
<sequence length="282" mass="33138">MRFQYKGSNEGSFDLIDTSEQKFSANELRKDCYKIVWARNDSISLGVDGYRVLLKENHLLFASSLNRLYFEIENKDVLLYAFNREFYCIRDHDSEVSCNGFLFLGTSSPLVVELTEKELKSFNLLYEFFVEEFENNKDHIQGEMLLVLLKRLLIMSVRIARKVLPDEDMPQSKLDAIRRFKLLVEMHFREKHKVQEYAELMHVTPKSISNLFARYFHKTPLQLINERIILESKRLLEFSDSNVNEIAYALGFNEISHFSKFFKTHTGVSPKEYLRGLSAENS</sequence>
<dbReference type="GO" id="GO:0043565">
    <property type="term" value="F:sequence-specific DNA binding"/>
    <property type="evidence" value="ECO:0007669"/>
    <property type="project" value="InterPro"/>
</dbReference>
<keyword evidence="3" id="KW-0804">Transcription</keyword>
<evidence type="ECO:0000259" key="4">
    <source>
        <dbReference type="PROSITE" id="PS01124"/>
    </source>
</evidence>
<feature type="domain" description="HTH araC/xylS-type" evidence="4">
    <location>
        <begin position="178"/>
        <end position="276"/>
    </location>
</feature>
<evidence type="ECO:0000313" key="5">
    <source>
        <dbReference type="EMBL" id="KAA2217404.1"/>
    </source>
</evidence>
<proteinExistence type="predicted"/>
<keyword evidence="1" id="KW-0805">Transcription regulation</keyword>
<dbReference type="PANTHER" id="PTHR43280">
    <property type="entry name" value="ARAC-FAMILY TRANSCRIPTIONAL REGULATOR"/>
    <property type="match status" value="1"/>
</dbReference>
<dbReference type="EMBL" id="VUOE01000002">
    <property type="protein sequence ID" value="KAA2217404.1"/>
    <property type="molecule type" value="Genomic_DNA"/>
</dbReference>
<evidence type="ECO:0000256" key="3">
    <source>
        <dbReference type="ARBA" id="ARBA00023163"/>
    </source>
</evidence>
<dbReference type="SUPFAM" id="SSF46689">
    <property type="entry name" value="Homeodomain-like"/>
    <property type="match status" value="1"/>
</dbReference>
<dbReference type="InterPro" id="IPR009057">
    <property type="entry name" value="Homeodomain-like_sf"/>
</dbReference>
<dbReference type="Proteomes" id="UP000323188">
    <property type="component" value="Unassembled WGS sequence"/>
</dbReference>
<dbReference type="RefSeq" id="WP_154920060.1">
    <property type="nucleotide sequence ID" value="NZ_VUOE01000002.1"/>
</dbReference>
<dbReference type="SMART" id="SM00342">
    <property type="entry name" value="HTH_ARAC"/>
    <property type="match status" value="1"/>
</dbReference>
<gene>
    <name evidence="5" type="ORF">F0361_15790</name>
</gene>
<dbReference type="PANTHER" id="PTHR43280:SF32">
    <property type="entry name" value="TRANSCRIPTIONAL REGULATORY PROTEIN"/>
    <property type="match status" value="1"/>
</dbReference>
<dbReference type="Gene3D" id="1.10.10.60">
    <property type="entry name" value="Homeodomain-like"/>
    <property type="match status" value="1"/>
</dbReference>
<evidence type="ECO:0000313" key="6">
    <source>
        <dbReference type="Proteomes" id="UP000323188"/>
    </source>
</evidence>
<dbReference type="InterPro" id="IPR020449">
    <property type="entry name" value="Tscrpt_reg_AraC-type_HTH"/>
</dbReference>
<name>A0A5B2TSS0_9FLAO</name>
<dbReference type="Pfam" id="PF12833">
    <property type="entry name" value="HTH_18"/>
    <property type="match status" value="1"/>
</dbReference>
<evidence type="ECO:0000256" key="2">
    <source>
        <dbReference type="ARBA" id="ARBA00023125"/>
    </source>
</evidence>